<dbReference type="Proteomes" id="UP000636479">
    <property type="component" value="Unassembled WGS sequence"/>
</dbReference>
<evidence type="ECO:0000313" key="2">
    <source>
        <dbReference type="EMBL" id="KAF7306415.1"/>
    </source>
</evidence>
<protein>
    <submittedName>
        <fullName evidence="2">Uncharacterized protein</fullName>
    </submittedName>
</protein>
<gene>
    <name evidence="2" type="ORF">MIND_00432700</name>
</gene>
<reference evidence="2" key="1">
    <citation type="submission" date="2020-05" db="EMBL/GenBank/DDBJ databases">
        <title>Mycena genomes resolve the evolution of fungal bioluminescence.</title>
        <authorList>
            <person name="Tsai I.J."/>
        </authorList>
    </citation>
    <scope>NUCLEOTIDE SEQUENCE</scope>
    <source>
        <strain evidence="2">171206Taipei</strain>
    </source>
</reference>
<keyword evidence="3" id="KW-1185">Reference proteome</keyword>
<feature type="region of interest" description="Disordered" evidence="1">
    <location>
        <begin position="199"/>
        <end position="219"/>
    </location>
</feature>
<evidence type="ECO:0000313" key="3">
    <source>
        <dbReference type="Proteomes" id="UP000636479"/>
    </source>
</evidence>
<dbReference type="RefSeq" id="XP_037221434.1">
    <property type="nucleotide sequence ID" value="XM_037361142.1"/>
</dbReference>
<evidence type="ECO:0000256" key="1">
    <source>
        <dbReference type="SAM" id="MobiDB-lite"/>
    </source>
</evidence>
<feature type="region of interest" description="Disordered" evidence="1">
    <location>
        <begin position="166"/>
        <end position="185"/>
    </location>
</feature>
<dbReference type="EMBL" id="JACAZF010000004">
    <property type="protein sequence ID" value="KAF7306415.1"/>
    <property type="molecule type" value="Genomic_DNA"/>
</dbReference>
<feature type="compositionally biased region" description="Low complexity" evidence="1">
    <location>
        <begin position="166"/>
        <end position="175"/>
    </location>
</feature>
<proteinExistence type="predicted"/>
<comment type="caution">
    <text evidence="2">The sequence shown here is derived from an EMBL/GenBank/DDBJ whole genome shotgun (WGS) entry which is preliminary data.</text>
</comment>
<name>A0A8H6SYU5_9AGAR</name>
<feature type="region of interest" description="Disordered" evidence="1">
    <location>
        <begin position="1"/>
        <end position="32"/>
    </location>
</feature>
<sequence length="278" mass="29508">MAASARANSKPANTSATATPDPMSAPELVDDGLVPPSMAANLALEDTLVFESHVRESTPKTASEEEIAITVEGPDSLSSSALSGASTIVPDEPDGLHSHAASCSCSSAASDAEDAPNSAVPRPTRVRFRSRVRITSGLHAHHKRPLFNSGGGSVSSLASSLSASSSVSAPLRSPPTEATSTPGWGTLGTRVGLFAHAKMAPGRRKRQQGERRALLADGGPARYDGEEEVEHYYDDEALLSRQIDIVFGSLPWRLLNGKWWWWHLQPIICCGCLDEEDD</sequence>
<feature type="compositionally biased region" description="Polar residues" evidence="1">
    <location>
        <begin position="1"/>
        <end position="18"/>
    </location>
</feature>
<accession>A0A8H6SYU5</accession>
<organism evidence="2 3">
    <name type="scientific">Mycena indigotica</name>
    <dbReference type="NCBI Taxonomy" id="2126181"/>
    <lineage>
        <taxon>Eukaryota</taxon>
        <taxon>Fungi</taxon>
        <taxon>Dikarya</taxon>
        <taxon>Basidiomycota</taxon>
        <taxon>Agaricomycotina</taxon>
        <taxon>Agaricomycetes</taxon>
        <taxon>Agaricomycetidae</taxon>
        <taxon>Agaricales</taxon>
        <taxon>Marasmiineae</taxon>
        <taxon>Mycenaceae</taxon>
        <taxon>Mycena</taxon>
    </lineage>
</organism>
<dbReference type="GeneID" id="59343658"/>
<dbReference type="AlphaFoldDB" id="A0A8H6SYU5"/>
<feature type="compositionally biased region" description="Low complexity" evidence="1">
    <location>
        <begin position="76"/>
        <end position="86"/>
    </location>
</feature>
<dbReference type="OrthoDB" id="3270420at2759"/>
<feature type="region of interest" description="Disordered" evidence="1">
    <location>
        <begin position="73"/>
        <end position="102"/>
    </location>
</feature>